<evidence type="ECO:0000313" key="2">
    <source>
        <dbReference type="Proteomes" id="UP001169985"/>
    </source>
</evidence>
<dbReference type="AlphaFoldDB" id="A0AAW7LWH3"/>
<sequence>MSGAPTDKNFDIAAFILTGNLMIKLVEKGVIDMRDANDIIARTRTAYSLRECYKDERTGSDAGEFIETLFNKLWDSRPFPPTTQRHDSE</sequence>
<name>A0AAW7LWH3_9ENTR</name>
<dbReference type="RefSeq" id="WP_071445094.1">
    <property type="nucleotide sequence ID" value="NZ_MCJD01000109.1"/>
</dbReference>
<gene>
    <name evidence="1" type="ORF">PEY55_13605</name>
</gene>
<comment type="caution">
    <text evidence="1">The sequence shown here is derived from an EMBL/GenBank/DDBJ whole genome shotgun (WGS) entry which is preliminary data.</text>
</comment>
<protein>
    <submittedName>
        <fullName evidence="1">Uncharacterized protein</fullName>
    </submittedName>
</protein>
<organism evidence="1 2">
    <name type="scientific">Citrobacter portucalensis</name>
    <dbReference type="NCBI Taxonomy" id="1639133"/>
    <lineage>
        <taxon>Bacteria</taxon>
        <taxon>Pseudomonadati</taxon>
        <taxon>Pseudomonadota</taxon>
        <taxon>Gammaproteobacteria</taxon>
        <taxon>Enterobacterales</taxon>
        <taxon>Enterobacteriaceae</taxon>
        <taxon>Citrobacter</taxon>
        <taxon>Citrobacter freundii complex</taxon>
    </lineage>
</organism>
<accession>A0AAW7LWH3</accession>
<proteinExistence type="predicted"/>
<dbReference type="EMBL" id="JAQIHS010000015">
    <property type="protein sequence ID" value="MDN4369314.1"/>
    <property type="molecule type" value="Genomic_DNA"/>
</dbReference>
<dbReference type="Proteomes" id="UP001169985">
    <property type="component" value="Unassembled WGS sequence"/>
</dbReference>
<reference evidence="1" key="2">
    <citation type="submission" date="2023-01" db="EMBL/GenBank/DDBJ databases">
        <authorList>
            <person name="Hamerlinck H."/>
            <person name="Aerssens A."/>
            <person name="Boelens J."/>
            <person name="Messiaen A.-S."/>
            <person name="Vandendriessche S."/>
            <person name="Velghe A."/>
            <person name="Verhasselt B."/>
            <person name="Leroux-Roels I."/>
        </authorList>
    </citation>
    <scope>NUCLEOTIDE SEQUENCE</scope>
    <source>
        <strain evidence="1">UZG-GERCF-220920-Env23</strain>
    </source>
</reference>
<reference evidence="1" key="1">
    <citation type="journal article" date="2023" name="Antimicrob Resist Infect Control">
        <title>Sanitary installations and wastewater plumbing as reservoir for the long-term circulation and transmission of carbapenemase producing Citrobacter freundii clones in a hospital setting.</title>
        <authorList>
            <person name="Hamerlinck H."/>
            <person name="Aerssens A."/>
            <person name="Boelens J."/>
            <person name="Dehaene A."/>
            <person name="McMahon M."/>
            <person name="Messiaen A.S."/>
            <person name="Vandendriessche S."/>
            <person name="Velghe A."/>
            <person name="Leroux-Roels I."/>
            <person name="Verhasselt B."/>
        </authorList>
    </citation>
    <scope>NUCLEOTIDE SEQUENCE</scope>
    <source>
        <strain evidence="1">UZG-GERCF-220920-Env23</strain>
    </source>
</reference>
<evidence type="ECO:0000313" key="1">
    <source>
        <dbReference type="EMBL" id="MDN4369314.1"/>
    </source>
</evidence>